<dbReference type="PROSITE" id="PS50048">
    <property type="entry name" value="ZN2_CY6_FUNGAL_2"/>
    <property type="match status" value="1"/>
</dbReference>
<keyword evidence="5" id="KW-0804">Transcription</keyword>
<evidence type="ECO:0000256" key="4">
    <source>
        <dbReference type="ARBA" id="ARBA00023125"/>
    </source>
</evidence>
<evidence type="ECO:0000256" key="3">
    <source>
        <dbReference type="ARBA" id="ARBA00023015"/>
    </source>
</evidence>
<dbReference type="OrthoDB" id="5414787at2759"/>
<protein>
    <recommendedName>
        <fullName evidence="8">Zn(2)-C6 fungal-type domain-containing protein</fullName>
    </recommendedName>
</protein>
<keyword evidence="10" id="KW-1185">Reference proteome</keyword>
<dbReference type="SUPFAM" id="SSF57701">
    <property type="entry name" value="Zn2/Cys6 DNA-binding domain"/>
    <property type="match status" value="1"/>
</dbReference>
<keyword evidence="2" id="KW-0862">Zinc</keyword>
<keyword evidence="3" id="KW-0805">Transcription regulation</keyword>
<feature type="region of interest" description="Disordered" evidence="7">
    <location>
        <begin position="89"/>
        <end position="117"/>
    </location>
</feature>
<dbReference type="Pfam" id="PF00172">
    <property type="entry name" value="Zn_clus"/>
    <property type="match status" value="1"/>
</dbReference>
<dbReference type="InterPro" id="IPR036864">
    <property type="entry name" value="Zn2-C6_fun-type_DNA-bd_sf"/>
</dbReference>
<organism evidence="9 10">
    <name type="scientific">Pleomassaria siparia CBS 279.74</name>
    <dbReference type="NCBI Taxonomy" id="1314801"/>
    <lineage>
        <taxon>Eukaryota</taxon>
        <taxon>Fungi</taxon>
        <taxon>Dikarya</taxon>
        <taxon>Ascomycota</taxon>
        <taxon>Pezizomycotina</taxon>
        <taxon>Dothideomycetes</taxon>
        <taxon>Pleosporomycetidae</taxon>
        <taxon>Pleosporales</taxon>
        <taxon>Pleomassariaceae</taxon>
        <taxon>Pleomassaria</taxon>
    </lineage>
</organism>
<evidence type="ECO:0000313" key="10">
    <source>
        <dbReference type="Proteomes" id="UP000799428"/>
    </source>
</evidence>
<dbReference type="GO" id="GO:0001228">
    <property type="term" value="F:DNA-binding transcription activator activity, RNA polymerase II-specific"/>
    <property type="evidence" value="ECO:0007669"/>
    <property type="project" value="TreeGrafter"/>
</dbReference>
<reference evidence="9" key="1">
    <citation type="journal article" date="2020" name="Stud. Mycol.">
        <title>101 Dothideomycetes genomes: a test case for predicting lifestyles and emergence of pathogens.</title>
        <authorList>
            <person name="Haridas S."/>
            <person name="Albert R."/>
            <person name="Binder M."/>
            <person name="Bloem J."/>
            <person name="Labutti K."/>
            <person name="Salamov A."/>
            <person name="Andreopoulos B."/>
            <person name="Baker S."/>
            <person name="Barry K."/>
            <person name="Bills G."/>
            <person name="Bluhm B."/>
            <person name="Cannon C."/>
            <person name="Castanera R."/>
            <person name="Culley D."/>
            <person name="Daum C."/>
            <person name="Ezra D."/>
            <person name="Gonzalez J."/>
            <person name="Henrissat B."/>
            <person name="Kuo A."/>
            <person name="Liang C."/>
            <person name="Lipzen A."/>
            <person name="Lutzoni F."/>
            <person name="Magnuson J."/>
            <person name="Mondo S."/>
            <person name="Nolan M."/>
            <person name="Ohm R."/>
            <person name="Pangilinan J."/>
            <person name="Park H.-J."/>
            <person name="Ramirez L."/>
            <person name="Alfaro M."/>
            <person name="Sun H."/>
            <person name="Tritt A."/>
            <person name="Yoshinaga Y."/>
            <person name="Zwiers L.-H."/>
            <person name="Turgeon B."/>
            <person name="Goodwin S."/>
            <person name="Spatafora J."/>
            <person name="Crous P."/>
            <person name="Grigoriev I."/>
        </authorList>
    </citation>
    <scope>NUCLEOTIDE SEQUENCE</scope>
    <source>
        <strain evidence="9">CBS 279.74</strain>
    </source>
</reference>
<evidence type="ECO:0000256" key="7">
    <source>
        <dbReference type="SAM" id="MobiDB-lite"/>
    </source>
</evidence>
<gene>
    <name evidence="9" type="ORF">K504DRAFT_387208</name>
</gene>
<keyword evidence="6" id="KW-0539">Nucleus</keyword>
<evidence type="ECO:0000256" key="6">
    <source>
        <dbReference type="ARBA" id="ARBA00023242"/>
    </source>
</evidence>
<dbReference type="Gene3D" id="4.10.240.10">
    <property type="entry name" value="Zn(2)-C6 fungal-type DNA-binding domain"/>
    <property type="match status" value="1"/>
</dbReference>
<dbReference type="GO" id="GO:0006351">
    <property type="term" value="P:DNA-templated transcription"/>
    <property type="evidence" value="ECO:0007669"/>
    <property type="project" value="InterPro"/>
</dbReference>
<dbReference type="Proteomes" id="UP000799428">
    <property type="component" value="Unassembled WGS sequence"/>
</dbReference>
<dbReference type="GO" id="GO:0008270">
    <property type="term" value="F:zinc ion binding"/>
    <property type="evidence" value="ECO:0007669"/>
    <property type="project" value="InterPro"/>
</dbReference>
<dbReference type="InterPro" id="IPR001138">
    <property type="entry name" value="Zn2Cys6_DnaBD"/>
</dbReference>
<feature type="domain" description="Zn(2)-C6 fungal-type" evidence="8">
    <location>
        <begin position="15"/>
        <end position="46"/>
    </location>
</feature>
<dbReference type="PROSITE" id="PS00463">
    <property type="entry name" value="ZN2_CY6_FUNGAL_1"/>
    <property type="match status" value="1"/>
</dbReference>
<dbReference type="PANTHER" id="PTHR31944">
    <property type="entry name" value="HEME-RESPONSIVE ZINC FINGER TRANSCRIPTION FACTOR HAP1"/>
    <property type="match status" value="1"/>
</dbReference>
<dbReference type="GO" id="GO:0000978">
    <property type="term" value="F:RNA polymerase II cis-regulatory region sequence-specific DNA binding"/>
    <property type="evidence" value="ECO:0007669"/>
    <property type="project" value="TreeGrafter"/>
</dbReference>
<dbReference type="PANTHER" id="PTHR31944:SF131">
    <property type="entry name" value="HEME-RESPONSIVE ZINC FINGER TRANSCRIPTION FACTOR HAP1"/>
    <property type="match status" value="1"/>
</dbReference>
<dbReference type="SMART" id="SM00906">
    <property type="entry name" value="Fungal_trans"/>
    <property type="match status" value="1"/>
</dbReference>
<dbReference type="CDD" id="cd00067">
    <property type="entry name" value="GAL4"/>
    <property type="match status" value="1"/>
</dbReference>
<accession>A0A6G1JYQ5</accession>
<dbReference type="SMART" id="SM00066">
    <property type="entry name" value="GAL4"/>
    <property type="match status" value="1"/>
</dbReference>
<feature type="compositionally biased region" description="Low complexity" evidence="7">
    <location>
        <begin position="91"/>
        <end position="100"/>
    </location>
</feature>
<evidence type="ECO:0000259" key="8">
    <source>
        <dbReference type="PROSITE" id="PS50048"/>
    </source>
</evidence>
<evidence type="ECO:0000256" key="5">
    <source>
        <dbReference type="ARBA" id="ARBA00023163"/>
    </source>
</evidence>
<dbReference type="GO" id="GO:0005634">
    <property type="term" value="C:nucleus"/>
    <property type="evidence" value="ECO:0007669"/>
    <property type="project" value="TreeGrafter"/>
</dbReference>
<proteinExistence type="predicted"/>
<evidence type="ECO:0000256" key="2">
    <source>
        <dbReference type="ARBA" id="ARBA00022833"/>
    </source>
</evidence>
<keyword evidence="4" id="KW-0238">DNA-binding</keyword>
<dbReference type="AlphaFoldDB" id="A0A6G1JYQ5"/>
<evidence type="ECO:0000313" key="9">
    <source>
        <dbReference type="EMBL" id="KAF2705744.1"/>
    </source>
</evidence>
<dbReference type="InterPro" id="IPR007219">
    <property type="entry name" value="XnlR_reg_dom"/>
</dbReference>
<keyword evidence="1" id="KW-0479">Metal-binding</keyword>
<dbReference type="Pfam" id="PF04082">
    <property type="entry name" value="Fungal_trans"/>
    <property type="match status" value="1"/>
</dbReference>
<dbReference type="CDD" id="cd12148">
    <property type="entry name" value="fungal_TF_MHR"/>
    <property type="match status" value="1"/>
</dbReference>
<evidence type="ECO:0000256" key="1">
    <source>
        <dbReference type="ARBA" id="ARBA00022723"/>
    </source>
</evidence>
<dbReference type="EMBL" id="MU005777">
    <property type="protein sequence ID" value="KAF2705744.1"/>
    <property type="molecule type" value="Genomic_DNA"/>
</dbReference>
<dbReference type="InterPro" id="IPR051430">
    <property type="entry name" value="Fungal_TF_Env_Response"/>
</dbReference>
<name>A0A6G1JYQ5_9PLEO</name>
<sequence>MDDLNPRKRPRPVVSCLRCREKKLKCNRLSPCNNCTKAQIANTCTYKRDGASTLAKSVPGTSPSKTSSAPLSAIEDLQRRMTRLEDMMGLSTTSSSSRSETVARDTHVQPSPPTPLLGTLVVKGGRSVYHGQNDRSTLFDQFVEVKDYLSIMSTDTQIQASAKQIKSLQEKSSQKVASPDSPASDFSLSLLKLHDHLPPKEYCDQLVATYFGHFERTIRVLHRPTFMRQYEEIWINPIEESWKSSSIIPQLTAVLTMGYQMDSLYPISNDNETYRAYLDGPAMDLVQSWLDELGRKQRTMLATLQVDILLLLACRIRHIIPDKSWTKTGALVRSAMAMGLHVDASSVKKMTPYQMEMRRRLWVTILEMDVQTSMATGMPLVVPELGHENLVPVNIDDADFDEDSIALPAPRSLETYTDSLYQVYLAQSLPARLRALSLVQLACPDIEDAVKAGRKVEEHLLRKPAVLNLYNSAGAAPTDSGSLLHRVVVDLYLRRALLYLYKPLLLHKPQNHVLYAEVRRQSLGSSLVILSYQDLYSSELLGVTTSTPPPHQDLFYRCCKTDMLWAALGVCQHMKLCALSPVQHARAHAHAAVPAAIEAGPSKASLIQTVQKAIDHLIHHIGRKGSDLKDIVFLSLALASIQLPDSCPNRASVLSSTAKASLSACRERLMQTMTTTDSTTRPFRAPLSESTLASVGSVPTLTSTSTSTPFPAELPENVQQWFGDLPDLSADFDVQFGASEGDAFAFGEHGNWNWDRVWE</sequence>